<dbReference type="Gene3D" id="3.40.50.300">
    <property type="entry name" value="P-loop containing nucleotide triphosphate hydrolases"/>
    <property type="match status" value="1"/>
</dbReference>
<comment type="caution">
    <text evidence="12">The sequence shown here is derived from an EMBL/GenBank/DDBJ whole genome shotgun (WGS) entry which is preliminary data.</text>
</comment>
<gene>
    <name evidence="12" type="ORF">A1O9_12908</name>
</gene>
<dbReference type="HOGENOM" id="CLU_000315_11_3_1"/>
<organism evidence="12 13">
    <name type="scientific">Exophiala aquamarina CBS 119918</name>
    <dbReference type="NCBI Taxonomy" id="1182545"/>
    <lineage>
        <taxon>Eukaryota</taxon>
        <taxon>Fungi</taxon>
        <taxon>Dikarya</taxon>
        <taxon>Ascomycota</taxon>
        <taxon>Pezizomycotina</taxon>
        <taxon>Eurotiomycetes</taxon>
        <taxon>Chaetothyriomycetidae</taxon>
        <taxon>Chaetothyriales</taxon>
        <taxon>Herpotrichiellaceae</taxon>
        <taxon>Exophiala</taxon>
    </lineage>
</organism>
<evidence type="ECO:0000313" key="12">
    <source>
        <dbReference type="EMBL" id="KEF51024.1"/>
    </source>
</evidence>
<reference evidence="12 13" key="1">
    <citation type="submission" date="2013-03" db="EMBL/GenBank/DDBJ databases">
        <title>The Genome Sequence of Exophiala aquamarina CBS 119918.</title>
        <authorList>
            <consortium name="The Broad Institute Genomics Platform"/>
            <person name="Cuomo C."/>
            <person name="de Hoog S."/>
            <person name="Gorbushina A."/>
            <person name="Walker B."/>
            <person name="Young S.K."/>
            <person name="Zeng Q."/>
            <person name="Gargeya S."/>
            <person name="Fitzgerald M."/>
            <person name="Haas B."/>
            <person name="Abouelleil A."/>
            <person name="Allen A.W."/>
            <person name="Alvarado L."/>
            <person name="Arachchi H.M."/>
            <person name="Berlin A.M."/>
            <person name="Chapman S.B."/>
            <person name="Gainer-Dewar J."/>
            <person name="Goldberg J."/>
            <person name="Griggs A."/>
            <person name="Gujja S."/>
            <person name="Hansen M."/>
            <person name="Howarth C."/>
            <person name="Imamovic A."/>
            <person name="Ireland A."/>
            <person name="Larimer J."/>
            <person name="McCowan C."/>
            <person name="Murphy C."/>
            <person name="Pearson M."/>
            <person name="Poon T.W."/>
            <person name="Priest M."/>
            <person name="Roberts A."/>
            <person name="Saif S."/>
            <person name="Shea T."/>
            <person name="Sisk P."/>
            <person name="Sykes S."/>
            <person name="Wortman J."/>
            <person name="Nusbaum C."/>
            <person name="Birren B."/>
        </authorList>
    </citation>
    <scope>NUCLEOTIDE SEQUENCE [LARGE SCALE GENOMIC DNA]</scope>
    <source>
        <strain evidence="12 13">CBS 119918</strain>
    </source>
</reference>
<keyword evidence="13" id="KW-1185">Reference proteome</keyword>
<dbReference type="GeneID" id="25287802"/>
<evidence type="ECO:0000313" key="13">
    <source>
        <dbReference type="Proteomes" id="UP000027920"/>
    </source>
</evidence>
<dbReference type="Gene3D" id="3.40.50.10810">
    <property type="entry name" value="Tandem AAA-ATPase domain"/>
    <property type="match status" value="1"/>
</dbReference>
<dbReference type="GO" id="GO:0003677">
    <property type="term" value="F:DNA binding"/>
    <property type="evidence" value="ECO:0007669"/>
    <property type="project" value="UniProtKB-KW"/>
</dbReference>
<dbReference type="GO" id="GO:0005524">
    <property type="term" value="F:ATP binding"/>
    <property type="evidence" value="ECO:0007669"/>
    <property type="project" value="UniProtKB-KW"/>
</dbReference>
<dbReference type="CDD" id="cd18007">
    <property type="entry name" value="DEXHc_ATRX-like"/>
    <property type="match status" value="1"/>
</dbReference>
<feature type="domain" description="Helicase ATP-binding" evidence="10">
    <location>
        <begin position="113"/>
        <end position="308"/>
    </location>
</feature>
<comment type="subcellular location">
    <subcellularLocation>
        <location evidence="1">Nucleus</location>
    </subcellularLocation>
</comment>
<evidence type="ECO:0000256" key="4">
    <source>
        <dbReference type="ARBA" id="ARBA00022801"/>
    </source>
</evidence>
<dbReference type="PROSITE" id="PS51192">
    <property type="entry name" value="HELICASE_ATP_BIND_1"/>
    <property type="match status" value="1"/>
</dbReference>
<dbReference type="SUPFAM" id="SSF52540">
    <property type="entry name" value="P-loop containing nucleoside triphosphate hydrolases"/>
    <property type="match status" value="2"/>
</dbReference>
<dbReference type="GO" id="GO:0016887">
    <property type="term" value="F:ATP hydrolysis activity"/>
    <property type="evidence" value="ECO:0007669"/>
    <property type="project" value="InterPro"/>
</dbReference>
<dbReference type="Proteomes" id="UP000027920">
    <property type="component" value="Unassembled WGS sequence"/>
</dbReference>
<dbReference type="Pfam" id="PF00176">
    <property type="entry name" value="SNF2-rel_dom"/>
    <property type="match status" value="1"/>
</dbReference>
<dbReference type="InterPro" id="IPR049730">
    <property type="entry name" value="SNF2/RAD54-like_C"/>
</dbReference>
<evidence type="ECO:0000256" key="2">
    <source>
        <dbReference type="ARBA" id="ARBA00007025"/>
    </source>
</evidence>
<dbReference type="GO" id="GO:0005634">
    <property type="term" value="C:nucleus"/>
    <property type="evidence" value="ECO:0007669"/>
    <property type="project" value="UniProtKB-SubCell"/>
</dbReference>
<keyword evidence="7" id="KW-0238">DNA-binding</keyword>
<dbReference type="InterPro" id="IPR000330">
    <property type="entry name" value="SNF2_N"/>
</dbReference>
<dbReference type="STRING" id="1182545.A0A072NT25"/>
<keyword evidence="5" id="KW-0347">Helicase</keyword>
<keyword evidence="6" id="KW-0067">ATP-binding</keyword>
<evidence type="ECO:0000256" key="8">
    <source>
        <dbReference type="ARBA" id="ARBA00023242"/>
    </source>
</evidence>
<sequence>MPLGLEMIDWELPLALVSKAPTSPVAHIDKPAPIPPKRDPEIPSCRKRKRSVPESQDEQYHRADDLRRPGERVDSKPAQIGRPGGVVVNLDPHIAERVKPHQLEGIQFMWRAIVEDPSGQGCILAHTMGLGKTMQAIALLVTIAQCRRSGDPRTRGCLPEPLQTDRTLILCPAALLENWADELQMWSPSTSPLGGIHKLTKTDEGVIETWVECGGILLLSYDRFKRIIGEDEPGLKTQPTASAKVAMHLLEGPGLVVADEAHAVKDPNTHLARAMKKFKTSRRIALTGSPLNNHLEEYHTMVDWVAPGYLGNTKQFRAKYATPIQNGLYVDSGQKAKMQSLKKLRVLERYLDPKIHGADISVVANEMPSKTEFFLTIPLTELQKEAYNICVDFALGGAAHERSGRTNLWEWVNVLQLLCNHPSCCVDKLRARGRERRGDPVSATAGLDEMRRKVVEVFQAVDAAGELQSAELSYRTALVRDIVQAARNEGDKTLIFSHNLPSLDYLGHMLSEIGCEYFRLDGQTEVPSRQSMVKTFNRRDDDHDVFLISTRAGALGLNIQGANRIIIFDFSFNPSWEDQAIGRAYRLGQTKPVFVYRFRAGGTFEDVMFNQAIFKTQMSQRVVHQKYPVPHASRDVSRWLFPVREVDKRPFRGHPGKGEKDSAVLEGILGRVDYVQNVELTEIYQRPDDERLNEEEIRDAEAEVVAFTVKP</sequence>
<evidence type="ECO:0000256" key="5">
    <source>
        <dbReference type="ARBA" id="ARBA00022806"/>
    </source>
</evidence>
<dbReference type="InterPro" id="IPR001650">
    <property type="entry name" value="Helicase_C-like"/>
</dbReference>
<dbReference type="InterPro" id="IPR027417">
    <property type="entry name" value="P-loop_NTPase"/>
</dbReference>
<dbReference type="GO" id="GO:0004386">
    <property type="term" value="F:helicase activity"/>
    <property type="evidence" value="ECO:0007669"/>
    <property type="project" value="UniProtKB-KW"/>
</dbReference>
<keyword evidence="3" id="KW-0547">Nucleotide-binding</keyword>
<dbReference type="VEuPathDB" id="FungiDB:A1O9_12908"/>
<proteinExistence type="inferred from homology"/>
<dbReference type="PROSITE" id="PS51194">
    <property type="entry name" value="HELICASE_CTER"/>
    <property type="match status" value="1"/>
</dbReference>
<accession>A0A072NT25</accession>
<dbReference type="OrthoDB" id="2020972at2759"/>
<evidence type="ECO:0000256" key="3">
    <source>
        <dbReference type="ARBA" id="ARBA00022741"/>
    </source>
</evidence>
<dbReference type="AlphaFoldDB" id="A0A072NT25"/>
<dbReference type="InterPro" id="IPR014001">
    <property type="entry name" value="Helicase_ATP-bd"/>
</dbReference>
<dbReference type="PANTHER" id="PTHR45797:SF1">
    <property type="entry name" value="HELICASE ARIP4"/>
    <property type="match status" value="1"/>
</dbReference>
<dbReference type="InterPro" id="IPR038718">
    <property type="entry name" value="SNF2-like_sf"/>
</dbReference>
<keyword evidence="4" id="KW-0378">Hydrolase</keyword>
<keyword evidence="8" id="KW-0539">Nucleus</keyword>
<feature type="compositionally biased region" description="Basic and acidic residues" evidence="9">
    <location>
        <begin position="58"/>
        <end position="75"/>
    </location>
</feature>
<dbReference type="EMBL" id="AMGV01000032">
    <property type="protein sequence ID" value="KEF51024.1"/>
    <property type="molecule type" value="Genomic_DNA"/>
</dbReference>
<dbReference type="RefSeq" id="XP_013253614.1">
    <property type="nucleotide sequence ID" value="XM_013398160.1"/>
</dbReference>
<evidence type="ECO:0000256" key="6">
    <source>
        <dbReference type="ARBA" id="ARBA00022840"/>
    </source>
</evidence>
<protein>
    <recommendedName>
        <fullName evidence="14">Adenosinetriphosphatase</fullName>
    </recommendedName>
</protein>
<evidence type="ECO:0000256" key="1">
    <source>
        <dbReference type="ARBA" id="ARBA00004123"/>
    </source>
</evidence>
<dbReference type="InterPro" id="IPR044574">
    <property type="entry name" value="ARIP4-like"/>
</dbReference>
<evidence type="ECO:0000256" key="9">
    <source>
        <dbReference type="SAM" id="MobiDB-lite"/>
    </source>
</evidence>
<evidence type="ECO:0000259" key="11">
    <source>
        <dbReference type="PROSITE" id="PS51194"/>
    </source>
</evidence>
<dbReference type="SMART" id="SM00487">
    <property type="entry name" value="DEXDc"/>
    <property type="match status" value="1"/>
</dbReference>
<dbReference type="CDD" id="cd18793">
    <property type="entry name" value="SF2_C_SNF"/>
    <property type="match status" value="1"/>
</dbReference>
<feature type="domain" description="Helicase C-terminal" evidence="11">
    <location>
        <begin position="478"/>
        <end position="637"/>
    </location>
</feature>
<evidence type="ECO:0000259" key="10">
    <source>
        <dbReference type="PROSITE" id="PS51192"/>
    </source>
</evidence>
<name>A0A072NT25_9EURO</name>
<evidence type="ECO:0008006" key="14">
    <source>
        <dbReference type="Google" id="ProtNLM"/>
    </source>
</evidence>
<dbReference type="PANTHER" id="PTHR45797">
    <property type="entry name" value="RAD54-LIKE"/>
    <property type="match status" value="1"/>
</dbReference>
<comment type="similarity">
    <text evidence="2">Belongs to the SNF2/RAD54 helicase family.</text>
</comment>
<dbReference type="Pfam" id="PF00271">
    <property type="entry name" value="Helicase_C"/>
    <property type="match status" value="1"/>
</dbReference>
<dbReference type="SMART" id="SM00490">
    <property type="entry name" value="HELICc"/>
    <property type="match status" value="1"/>
</dbReference>
<evidence type="ECO:0000256" key="7">
    <source>
        <dbReference type="ARBA" id="ARBA00023125"/>
    </source>
</evidence>
<feature type="region of interest" description="Disordered" evidence="9">
    <location>
        <begin position="21"/>
        <end position="84"/>
    </location>
</feature>